<dbReference type="RefSeq" id="WP_161895209.1">
    <property type="nucleotide sequence ID" value="NZ_BJOV01000003.1"/>
</dbReference>
<evidence type="ECO:0000313" key="1">
    <source>
        <dbReference type="EMBL" id="GEE01410.1"/>
    </source>
</evidence>
<dbReference type="PIRSF" id="PIRSF029171">
    <property type="entry name" value="Esterase_LipA"/>
    <property type="match status" value="1"/>
</dbReference>
<protein>
    <submittedName>
        <fullName evidence="1">Putative inactive lipase</fullName>
    </submittedName>
</protein>
<proteinExistence type="predicted"/>
<dbReference type="Gene3D" id="3.40.50.1820">
    <property type="entry name" value="alpha/beta hydrolase"/>
    <property type="match status" value="1"/>
</dbReference>
<dbReference type="Proteomes" id="UP000444960">
    <property type="component" value="Unassembled WGS sequence"/>
</dbReference>
<gene>
    <name evidence="1" type="ORF">nbrc107696_18560</name>
</gene>
<dbReference type="SUPFAM" id="SSF53474">
    <property type="entry name" value="alpha/beta-Hydrolases"/>
    <property type="match status" value="1"/>
</dbReference>
<comment type="caution">
    <text evidence="1">The sequence shown here is derived from an EMBL/GenBank/DDBJ whole genome shotgun (WGS) entry which is preliminary data.</text>
</comment>
<dbReference type="GO" id="GO:0004806">
    <property type="term" value="F:triacylglycerol lipase activity"/>
    <property type="evidence" value="ECO:0007669"/>
    <property type="project" value="InterPro"/>
</dbReference>
<accession>A0A7I9V8I3</accession>
<dbReference type="PANTHER" id="PTHR34853:SF1">
    <property type="entry name" value="LIPASE 5"/>
    <property type="match status" value="1"/>
</dbReference>
<dbReference type="AlphaFoldDB" id="A0A7I9V8I3"/>
<dbReference type="GO" id="GO:0016042">
    <property type="term" value="P:lipid catabolic process"/>
    <property type="evidence" value="ECO:0007669"/>
    <property type="project" value="InterPro"/>
</dbReference>
<name>A0A7I9V8I3_9ACTN</name>
<evidence type="ECO:0000313" key="2">
    <source>
        <dbReference type="Proteomes" id="UP000444960"/>
    </source>
</evidence>
<dbReference type="InterPro" id="IPR029058">
    <property type="entry name" value="AB_hydrolase_fold"/>
</dbReference>
<keyword evidence="2" id="KW-1185">Reference proteome</keyword>
<dbReference type="Pfam" id="PF03583">
    <property type="entry name" value="LIP"/>
    <property type="match status" value="1"/>
</dbReference>
<dbReference type="EMBL" id="BJOV01000003">
    <property type="protein sequence ID" value="GEE01410.1"/>
    <property type="molecule type" value="Genomic_DNA"/>
</dbReference>
<dbReference type="PANTHER" id="PTHR34853">
    <property type="match status" value="1"/>
</dbReference>
<sequence>MSIRPPDEDPFYLPAPAFEARRPGGVLAERQVLPAAFGRVPVSVDAWQLQYRTTDLTGAPEAATTTVLFPRGEYRGLMSFQCAIDAVTPRCAPSYALRLGARAAGSLAQLELGHVVAALRRGWVVSIPDHCGPGGRLGAAREPGYRVLDGLRAARRFGMDGGTFDLDIGLWGYSGGGLATAWAAEAAADYAPELPIVGAVAGSPVGDPGNALRRLSSGRFVGFPVMFIAGLRRAYPRLTHVLDEHMDDVLRAELDVADERTTVSLLVRLQRMNLDDHLRDGVDGLLADPRLAAVMDDIRPGAQAPAMPMLIQQGVRDEVIAVADVDALVARYRAAGARIDYRRLPFGTHLPLEFWTARGALDWLQEQRDAQAEGLRHIGREEVRT</sequence>
<dbReference type="Gene3D" id="1.10.260.130">
    <property type="match status" value="1"/>
</dbReference>
<reference evidence="2" key="1">
    <citation type="submission" date="2019-06" db="EMBL/GenBank/DDBJ databases">
        <title>Gordonia isolated from sludge of a wastewater treatment plant.</title>
        <authorList>
            <person name="Tamura T."/>
            <person name="Aoyama K."/>
            <person name="Kang Y."/>
            <person name="Saito S."/>
            <person name="Akiyama N."/>
            <person name="Yazawa K."/>
            <person name="Gonoi T."/>
            <person name="Mikami Y."/>
        </authorList>
    </citation>
    <scope>NUCLEOTIDE SEQUENCE [LARGE SCALE GENOMIC DNA]</scope>
    <source>
        <strain evidence="2">NBRC 107696</strain>
    </source>
</reference>
<dbReference type="InterPro" id="IPR005152">
    <property type="entry name" value="Lipase_secreted"/>
</dbReference>
<dbReference type="OrthoDB" id="9798122at2"/>
<organism evidence="1 2">
    <name type="scientific">Gordonia spumicola</name>
    <dbReference type="NCBI Taxonomy" id="589161"/>
    <lineage>
        <taxon>Bacteria</taxon>
        <taxon>Bacillati</taxon>
        <taxon>Actinomycetota</taxon>
        <taxon>Actinomycetes</taxon>
        <taxon>Mycobacteriales</taxon>
        <taxon>Gordoniaceae</taxon>
        <taxon>Gordonia</taxon>
    </lineage>
</organism>